<name>A0A4Z1JIF4_9HELO</name>
<evidence type="ECO:0000259" key="1">
    <source>
        <dbReference type="PROSITE" id="PS50097"/>
    </source>
</evidence>
<dbReference type="InterPro" id="IPR000210">
    <property type="entry name" value="BTB/POZ_dom"/>
</dbReference>
<gene>
    <name evidence="2" type="ORF">BELL_0356g00060</name>
</gene>
<dbReference type="SMART" id="SM00225">
    <property type="entry name" value="BTB"/>
    <property type="match status" value="2"/>
</dbReference>
<dbReference type="AlphaFoldDB" id="A0A4Z1JIF4"/>
<dbReference type="SUPFAM" id="SSF54695">
    <property type="entry name" value="POZ domain"/>
    <property type="match status" value="2"/>
</dbReference>
<keyword evidence="3" id="KW-1185">Reference proteome</keyword>
<dbReference type="EMBL" id="PQXM01000354">
    <property type="protein sequence ID" value="TGO73495.1"/>
    <property type="molecule type" value="Genomic_DNA"/>
</dbReference>
<accession>A0A4Z1JIF4</accession>
<dbReference type="Gene3D" id="3.30.710.10">
    <property type="entry name" value="Potassium Channel Kv1.1, Chain A"/>
    <property type="match status" value="2"/>
</dbReference>
<dbReference type="Proteomes" id="UP000297229">
    <property type="component" value="Unassembled WGS sequence"/>
</dbReference>
<proteinExistence type="predicted"/>
<reference evidence="2 3" key="1">
    <citation type="submission" date="2017-12" db="EMBL/GenBank/DDBJ databases">
        <title>Comparative genomics of Botrytis spp.</title>
        <authorList>
            <person name="Valero-Jimenez C.A."/>
            <person name="Tapia P."/>
            <person name="Veloso J."/>
            <person name="Silva-Moreno E."/>
            <person name="Staats M."/>
            <person name="Valdes J.H."/>
            <person name="Van Kan J.A.L."/>
        </authorList>
    </citation>
    <scope>NUCLEOTIDE SEQUENCE [LARGE SCALE GENOMIC DNA]</scope>
    <source>
        <strain evidence="2 3">Be9601</strain>
    </source>
</reference>
<dbReference type="PANTHER" id="PTHR47843:SF2">
    <property type="entry name" value="BTB DOMAIN-CONTAINING PROTEIN"/>
    <property type="match status" value="1"/>
</dbReference>
<protein>
    <recommendedName>
        <fullName evidence="1">BTB domain-containing protein</fullName>
    </recommendedName>
</protein>
<sequence length="473" mass="54496">MEGRLDELGDELVHIFVGPERKKFSVHKNLICRCGDFFKAAFQDNGFKEGAENKMDLPEDKPYIFQKFVTWMYTAQFESLQIQTEEAESARDLAIIELHIFADKYQSGQLMNFTMDLLQDSLSTSGNTLSFREFEMIFEFTKSRSNQPLRCFAIAMMACTVLDGPDYSSAQRMERIFKEIDGAAIEILEYIPVLLLTHTRTHKDPRYRTENPEIEEEGFEICKFHRHKFDEVCQRNTQVASSVMAHLTASRLGNELVQIIVGPELKEFFVHKTLITSTCDFFDKAFNGRFKEGIENKILLPEDDAEVFEIFINWMYSGHLKGGLREPMLIINIWIFAQKCQAITLKNCAMNALQDALGNERIGRFALSNSEVAHIYEHTTWGDELRIFAIAMLAWEIPFGDPEDVANLENTFNDVNGSLEDVLEFTRDFGEMPVADPRVRGGRYDKCAFHEHNDNDEYVCVAALNSHQYRNIH</sequence>
<evidence type="ECO:0000313" key="3">
    <source>
        <dbReference type="Proteomes" id="UP000297229"/>
    </source>
</evidence>
<feature type="domain" description="BTB" evidence="1">
    <location>
        <begin position="255"/>
        <end position="320"/>
    </location>
</feature>
<organism evidence="2 3">
    <name type="scientific">Botrytis elliptica</name>
    <dbReference type="NCBI Taxonomy" id="278938"/>
    <lineage>
        <taxon>Eukaryota</taxon>
        <taxon>Fungi</taxon>
        <taxon>Dikarya</taxon>
        <taxon>Ascomycota</taxon>
        <taxon>Pezizomycotina</taxon>
        <taxon>Leotiomycetes</taxon>
        <taxon>Helotiales</taxon>
        <taxon>Sclerotiniaceae</taxon>
        <taxon>Botrytis</taxon>
    </lineage>
</organism>
<comment type="caution">
    <text evidence="2">The sequence shown here is derived from an EMBL/GenBank/DDBJ whole genome shotgun (WGS) entry which is preliminary data.</text>
</comment>
<dbReference type="PROSITE" id="PS50097">
    <property type="entry name" value="BTB"/>
    <property type="match status" value="2"/>
</dbReference>
<dbReference type="CDD" id="cd18186">
    <property type="entry name" value="BTB_POZ_ZBTB_KLHL-like"/>
    <property type="match status" value="2"/>
</dbReference>
<feature type="domain" description="BTB" evidence="1">
    <location>
        <begin position="11"/>
        <end position="81"/>
    </location>
</feature>
<dbReference type="PANTHER" id="PTHR47843">
    <property type="entry name" value="BTB DOMAIN-CONTAINING PROTEIN-RELATED"/>
    <property type="match status" value="1"/>
</dbReference>
<dbReference type="InterPro" id="IPR011333">
    <property type="entry name" value="SKP1/BTB/POZ_sf"/>
</dbReference>
<evidence type="ECO:0000313" key="2">
    <source>
        <dbReference type="EMBL" id="TGO73495.1"/>
    </source>
</evidence>
<dbReference type="Pfam" id="PF00651">
    <property type="entry name" value="BTB"/>
    <property type="match status" value="2"/>
</dbReference>